<feature type="region of interest" description="Disordered" evidence="1">
    <location>
        <begin position="19"/>
        <end position="66"/>
    </location>
</feature>
<dbReference type="PANTHER" id="PTHR23146">
    <property type="entry name" value="LEO1 PROTEIN"/>
    <property type="match status" value="1"/>
</dbReference>
<dbReference type="AlphaFoldDB" id="A0A238BYC7"/>
<evidence type="ECO:0000313" key="3">
    <source>
        <dbReference type="Proteomes" id="UP000242913"/>
    </source>
</evidence>
<gene>
    <name evidence="2" type="ORF">X798_03168</name>
</gene>
<feature type="compositionally biased region" description="Basic and acidic residues" evidence="1">
    <location>
        <begin position="415"/>
        <end position="439"/>
    </location>
</feature>
<dbReference type="Pfam" id="PF04004">
    <property type="entry name" value="Leo1"/>
    <property type="match status" value="1"/>
</dbReference>
<dbReference type="EMBL" id="KZ269991">
    <property type="protein sequence ID" value="OZC09765.1"/>
    <property type="molecule type" value="Genomic_DNA"/>
</dbReference>
<dbReference type="Proteomes" id="UP000242913">
    <property type="component" value="Unassembled WGS sequence"/>
</dbReference>
<feature type="compositionally biased region" description="Acidic residues" evidence="1">
    <location>
        <begin position="460"/>
        <end position="469"/>
    </location>
</feature>
<keyword evidence="3" id="KW-1185">Reference proteome</keyword>
<dbReference type="GO" id="GO:0006368">
    <property type="term" value="P:transcription elongation by RNA polymerase II"/>
    <property type="evidence" value="ECO:0007669"/>
    <property type="project" value="InterPro"/>
</dbReference>
<dbReference type="GO" id="GO:1990269">
    <property type="term" value="F:RNA polymerase II C-terminal domain phosphoserine binding"/>
    <property type="evidence" value="ECO:0007669"/>
    <property type="project" value="TreeGrafter"/>
</dbReference>
<name>A0A238BYC7_9BILA</name>
<feature type="compositionally biased region" description="Basic and acidic residues" evidence="1">
    <location>
        <begin position="191"/>
        <end position="203"/>
    </location>
</feature>
<feature type="compositionally biased region" description="Polar residues" evidence="1">
    <location>
        <begin position="38"/>
        <end position="53"/>
    </location>
</feature>
<dbReference type="InterPro" id="IPR007149">
    <property type="entry name" value="Leo1"/>
</dbReference>
<evidence type="ECO:0000313" key="2">
    <source>
        <dbReference type="EMBL" id="OZC09765.1"/>
    </source>
</evidence>
<dbReference type="GO" id="GO:0032968">
    <property type="term" value="P:positive regulation of transcription elongation by RNA polymerase II"/>
    <property type="evidence" value="ECO:0007669"/>
    <property type="project" value="TreeGrafter"/>
</dbReference>
<accession>A0A238BYC7</accession>
<organism evidence="2 3">
    <name type="scientific">Onchocerca flexuosa</name>
    <dbReference type="NCBI Taxonomy" id="387005"/>
    <lineage>
        <taxon>Eukaryota</taxon>
        <taxon>Metazoa</taxon>
        <taxon>Ecdysozoa</taxon>
        <taxon>Nematoda</taxon>
        <taxon>Chromadorea</taxon>
        <taxon>Rhabditida</taxon>
        <taxon>Spirurina</taxon>
        <taxon>Spiruromorpha</taxon>
        <taxon>Filarioidea</taxon>
        <taxon>Onchocercidae</taxon>
        <taxon>Onchocerca</taxon>
    </lineage>
</organism>
<sequence length="534" mass="60269">MRATFAFNVYEYSALLMSSEGSSSDDGSGGNVHESASENDSTAEQQQQNIVTSSDDDSEQMQKEGENPIFCLANSIDGIPNICLYGKGFTAEKSRSPLLERRNIVSAGSDDDSDAPSERCLEAEEDSDVLSERQPLPAVSDDSDAVSERELDEAKESDDSEKDAANTSKSSSEEVGEEKQGLKDIALSESDSDKESDEERKELTEDDIVGPRLYPDPEAGVADTERLEPTIVEVNTARICPKFTDEGLYFVKFPNFLSIEPRPFDQDHYEDEFDEDDLLDEEGRARLKLRVENTIRWRYILDDDGNIQKQGNSKIVRWSDGTMSLYLGGEIFDIMVQPMQLDNHLFLRQGAGLQGHAVFKQVSVLNFLTRIVEKLVFRPHSTDSITHRKVTLSMADRSNKSQKVKVLTAVGSNPESKKAEIVRKEEERMRAQSRREAQQRRNRMRPSLGRSGLTANFLEDRDEDSEEESISAIKNRYKHGLDDRPLIGHSDSEDSDSKRLHDAKKDSEDSDSEQERRKQKKKKVVIEDDDEEEN</sequence>
<dbReference type="PANTHER" id="PTHR23146:SF0">
    <property type="entry name" value="RNA POLYMERASE-ASSOCIATED PROTEIN LEO1"/>
    <property type="match status" value="1"/>
</dbReference>
<dbReference type="GO" id="GO:0016593">
    <property type="term" value="C:Cdc73/Paf1 complex"/>
    <property type="evidence" value="ECO:0007669"/>
    <property type="project" value="InterPro"/>
</dbReference>
<reference evidence="2 3" key="1">
    <citation type="submission" date="2015-12" db="EMBL/GenBank/DDBJ databases">
        <title>Draft genome of the nematode, Onchocerca flexuosa.</title>
        <authorList>
            <person name="Mitreva M."/>
        </authorList>
    </citation>
    <scope>NUCLEOTIDE SEQUENCE [LARGE SCALE GENOMIC DNA]</scope>
    <source>
        <strain evidence="2">Red Deer</strain>
    </source>
</reference>
<feature type="region of interest" description="Disordered" evidence="1">
    <location>
        <begin position="102"/>
        <end position="222"/>
    </location>
</feature>
<protein>
    <submittedName>
        <fullName evidence="2">Leo1-like protein</fullName>
    </submittedName>
</protein>
<evidence type="ECO:0000256" key="1">
    <source>
        <dbReference type="SAM" id="MobiDB-lite"/>
    </source>
</evidence>
<dbReference type="OrthoDB" id="20844at2759"/>
<feature type="compositionally biased region" description="Basic and acidic residues" evidence="1">
    <location>
        <begin position="479"/>
        <end position="507"/>
    </location>
</feature>
<proteinExistence type="predicted"/>
<feature type="region of interest" description="Disordered" evidence="1">
    <location>
        <begin position="409"/>
        <end position="534"/>
    </location>
</feature>